<dbReference type="SFLD" id="SFLDS00005">
    <property type="entry name" value="Isoprenoid_Synthase_Type_I"/>
    <property type="match status" value="1"/>
</dbReference>
<dbReference type="GO" id="GO:0005737">
    <property type="term" value="C:cytoplasm"/>
    <property type="evidence" value="ECO:0007669"/>
    <property type="project" value="TreeGrafter"/>
</dbReference>
<evidence type="ECO:0000256" key="2">
    <source>
        <dbReference type="ARBA" id="ARBA00022679"/>
    </source>
</evidence>
<dbReference type="InterPro" id="IPR033749">
    <property type="entry name" value="Polyprenyl_synt_CS"/>
</dbReference>
<dbReference type="Proteomes" id="UP000279307">
    <property type="component" value="Chromosome 5"/>
</dbReference>
<evidence type="ECO:0000313" key="9">
    <source>
        <dbReference type="Proteomes" id="UP000279307"/>
    </source>
</evidence>
<dbReference type="InterPro" id="IPR008949">
    <property type="entry name" value="Isoprenoid_synthase_dom_sf"/>
</dbReference>
<keyword evidence="3" id="KW-0479">Metal-binding</keyword>
<evidence type="ECO:0000256" key="6">
    <source>
        <dbReference type="ARBA" id="ARBA00034546"/>
    </source>
</evidence>
<dbReference type="GO" id="GO:0042811">
    <property type="term" value="P:pheromone biosynthetic process"/>
    <property type="evidence" value="ECO:0007669"/>
    <property type="project" value="UniProtKB-ARBA"/>
</dbReference>
<evidence type="ECO:0000256" key="5">
    <source>
        <dbReference type="ARBA" id="ARBA00033740"/>
    </source>
</evidence>
<comment type="cofactor">
    <cofactor evidence="1">
        <name>Mg(2+)</name>
        <dbReference type="ChEBI" id="CHEBI:18420"/>
    </cofactor>
</comment>
<comment type="caution">
    <text evidence="8">The sequence shown here is derived from an EMBL/GenBank/DDBJ whole genome shotgun (WGS) entry which is preliminary data.</text>
</comment>
<dbReference type="Pfam" id="PF00348">
    <property type="entry name" value="polyprenyl_synt"/>
    <property type="match status" value="1"/>
</dbReference>
<dbReference type="OrthoDB" id="10257492at2759"/>
<dbReference type="PANTHER" id="PTHR11525:SF0">
    <property type="entry name" value="FARNESYL PYROPHOSPHATE SYNTHASE"/>
    <property type="match status" value="1"/>
</dbReference>
<sequence>MSSVARNRFLPAISSARRLAAADRAYAGWADAQRARLAAPSRVSATAATRWRTLDYNLRMAHSTTQPWAGKEESRELMAVWTDVVRDLTDATKSLDIPDVPKWLAKLQGFFLVIDDIQDRSLIRRNQPCWYRQNNIDLAAINDGLMIENTVGYLLRKHFKGKECYIDLVETFQDSVLKTIFGQCLDLLSTNYGKTPNLDLFTMDRYNSIVKYKTSYYSFILPITVAMHYAGIKDPEMFRQAKTILLEMGHFFQVQDDYLGSYGDPEVIGKDNTDIEEGKCTWLIVMALQRVTPSQRKILEECYGIAGDPEKVKRVMQLYNELGLPNTYAKYEEDTHKLLNTHIQQISRGLPHDLFLKLLEKLYHRQS</sequence>
<gene>
    <name evidence="8" type="ORF">DMN91_005132</name>
</gene>
<dbReference type="GO" id="GO:0046872">
    <property type="term" value="F:metal ion binding"/>
    <property type="evidence" value="ECO:0007669"/>
    <property type="project" value="UniProtKB-KW"/>
</dbReference>
<keyword evidence="2 7" id="KW-0808">Transferase</keyword>
<evidence type="ECO:0000256" key="4">
    <source>
        <dbReference type="ARBA" id="ARBA00022842"/>
    </source>
</evidence>
<dbReference type="GO" id="GO:0004337">
    <property type="term" value="F:(2E,6E)-farnesyl diphosphate synthase activity"/>
    <property type="evidence" value="ECO:0007669"/>
    <property type="project" value="TreeGrafter"/>
</dbReference>
<evidence type="ECO:0000256" key="3">
    <source>
        <dbReference type="ARBA" id="ARBA00022723"/>
    </source>
</evidence>
<dbReference type="InterPro" id="IPR000092">
    <property type="entry name" value="Polyprenyl_synt"/>
</dbReference>
<dbReference type="PROSITE" id="PS00444">
    <property type="entry name" value="POLYPRENYL_SYNTHASE_2"/>
    <property type="match status" value="1"/>
</dbReference>
<comment type="similarity">
    <text evidence="7">Belongs to the FPP/GGPP synthase family.</text>
</comment>
<comment type="pathway">
    <text evidence="5">Pheromone biosynthesis.</text>
</comment>
<dbReference type="SUPFAM" id="SSF48576">
    <property type="entry name" value="Terpenoid synthases"/>
    <property type="match status" value="1"/>
</dbReference>
<dbReference type="InterPro" id="IPR039702">
    <property type="entry name" value="FPS1-like"/>
</dbReference>
<organism evidence="8 9">
    <name type="scientific">Ooceraea biroi</name>
    <name type="common">Clonal raider ant</name>
    <name type="synonym">Cerapachys biroi</name>
    <dbReference type="NCBI Taxonomy" id="2015173"/>
    <lineage>
        <taxon>Eukaryota</taxon>
        <taxon>Metazoa</taxon>
        <taxon>Ecdysozoa</taxon>
        <taxon>Arthropoda</taxon>
        <taxon>Hexapoda</taxon>
        <taxon>Insecta</taxon>
        <taxon>Pterygota</taxon>
        <taxon>Neoptera</taxon>
        <taxon>Endopterygota</taxon>
        <taxon>Hymenoptera</taxon>
        <taxon>Apocrita</taxon>
        <taxon>Aculeata</taxon>
        <taxon>Formicoidea</taxon>
        <taxon>Formicidae</taxon>
        <taxon>Dorylinae</taxon>
        <taxon>Ooceraea</taxon>
    </lineage>
</organism>
<evidence type="ECO:0000256" key="7">
    <source>
        <dbReference type="RuleBase" id="RU004466"/>
    </source>
</evidence>
<dbReference type="GO" id="GO:0004161">
    <property type="term" value="F:dimethylallyltranstransferase activity"/>
    <property type="evidence" value="ECO:0007669"/>
    <property type="project" value="TreeGrafter"/>
</dbReference>
<reference evidence="8 9" key="1">
    <citation type="journal article" date="2018" name="Genome Res.">
        <title>The genomic architecture and molecular evolution of ant odorant receptors.</title>
        <authorList>
            <person name="McKenzie S.K."/>
            <person name="Kronauer D.J.C."/>
        </authorList>
    </citation>
    <scope>NUCLEOTIDE SEQUENCE [LARGE SCALE GENOMIC DNA]</scope>
    <source>
        <strain evidence="8">Clonal line C1</strain>
    </source>
</reference>
<dbReference type="GO" id="GO:0045337">
    <property type="term" value="P:farnesyl diphosphate biosynthetic process"/>
    <property type="evidence" value="ECO:0007669"/>
    <property type="project" value="TreeGrafter"/>
</dbReference>
<dbReference type="PANTHER" id="PTHR11525">
    <property type="entry name" value="FARNESYL-PYROPHOSPHATE SYNTHETASE"/>
    <property type="match status" value="1"/>
</dbReference>
<proteinExistence type="inferred from homology"/>
<keyword evidence="4" id="KW-0460">Magnesium</keyword>
<dbReference type="Gene3D" id="1.10.600.10">
    <property type="entry name" value="Farnesyl Diphosphate Synthase"/>
    <property type="match status" value="1"/>
</dbReference>
<name>A0A3L8DQZ2_OOCBI</name>
<dbReference type="AlphaFoldDB" id="A0A3L8DQZ2"/>
<accession>A0A3L8DQZ2</accession>
<evidence type="ECO:0000313" key="8">
    <source>
        <dbReference type="EMBL" id="RLU22854.1"/>
    </source>
</evidence>
<evidence type="ECO:0000256" key="1">
    <source>
        <dbReference type="ARBA" id="ARBA00001946"/>
    </source>
</evidence>
<dbReference type="EMBL" id="QOIP01000005">
    <property type="protein sequence ID" value="RLU22854.1"/>
    <property type="molecule type" value="Genomic_DNA"/>
</dbReference>
<protein>
    <recommendedName>
        <fullName evidence="6">Farnesyl pyrophosphate synthase</fullName>
    </recommendedName>
</protein>